<sequence>KDSMTGYGDEPEVPLDPCFSFPCPVGQSCVQDANGARCEPNKPALHCTANETVSDCGALCEGKCSQLGKGPFACPEICLPPACACSPGKYRNDAGLCVASRDCPLKCDENEQVDECGNRCEPTCENAYGKVKVCVLICDPPACVCKPNYYRKNGKCVPQRDCPFSKQ</sequence>
<dbReference type="Pfam" id="PF01826">
    <property type="entry name" value="TIL"/>
    <property type="match status" value="2"/>
</dbReference>
<dbReference type="InterPro" id="IPR051368">
    <property type="entry name" value="SerProtInhib-TIL_Domain"/>
</dbReference>
<evidence type="ECO:0000256" key="1">
    <source>
        <dbReference type="ARBA" id="ARBA00022690"/>
    </source>
</evidence>
<dbReference type="AlphaFoldDB" id="A0A0C2FIX3"/>
<feature type="non-terminal residue" evidence="5">
    <location>
        <position position="1"/>
    </location>
</feature>
<keyword evidence="3" id="KW-1015">Disulfide bond</keyword>
<evidence type="ECO:0000256" key="3">
    <source>
        <dbReference type="ARBA" id="ARBA00023157"/>
    </source>
</evidence>
<evidence type="ECO:0000259" key="4">
    <source>
        <dbReference type="Pfam" id="PF01826"/>
    </source>
</evidence>
<accession>A0A0C2FIX3</accession>
<dbReference type="Gene3D" id="2.10.25.10">
    <property type="entry name" value="Laminin"/>
    <property type="match status" value="2"/>
</dbReference>
<feature type="domain" description="TIL" evidence="4">
    <location>
        <begin position="107"/>
        <end position="162"/>
    </location>
</feature>
<keyword evidence="1" id="KW-0646">Protease inhibitor</keyword>
<dbReference type="CDD" id="cd19941">
    <property type="entry name" value="TIL"/>
    <property type="match status" value="2"/>
</dbReference>
<dbReference type="SUPFAM" id="SSF57567">
    <property type="entry name" value="Serine protease inhibitors"/>
    <property type="match status" value="2"/>
</dbReference>
<dbReference type="Proteomes" id="UP000054047">
    <property type="component" value="Unassembled WGS sequence"/>
</dbReference>
<dbReference type="InterPro" id="IPR036084">
    <property type="entry name" value="Ser_inhib-like_sf"/>
</dbReference>
<evidence type="ECO:0000313" key="6">
    <source>
        <dbReference type="Proteomes" id="UP000054047"/>
    </source>
</evidence>
<keyword evidence="2" id="KW-0722">Serine protease inhibitor</keyword>
<dbReference type="PANTHER" id="PTHR23259:SF70">
    <property type="entry name" value="ACCESSORY GLAND PROTEIN ACP62F-RELATED"/>
    <property type="match status" value="1"/>
</dbReference>
<feature type="domain" description="TIL" evidence="4">
    <location>
        <begin position="47"/>
        <end position="103"/>
    </location>
</feature>
<evidence type="ECO:0000313" key="5">
    <source>
        <dbReference type="EMBL" id="KIH46699.1"/>
    </source>
</evidence>
<name>A0A0C2FIX3_9BILA</name>
<organism evidence="5 6">
    <name type="scientific">Ancylostoma duodenale</name>
    <dbReference type="NCBI Taxonomy" id="51022"/>
    <lineage>
        <taxon>Eukaryota</taxon>
        <taxon>Metazoa</taxon>
        <taxon>Ecdysozoa</taxon>
        <taxon>Nematoda</taxon>
        <taxon>Chromadorea</taxon>
        <taxon>Rhabditida</taxon>
        <taxon>Rhabditina</taxon>
        <taxon>Rhabditomorpha</taxon>
        <taxon>Strongyloidea</taxon>
        <taxon>Ancylostomatidae</taxon>
        <taxon>Ancylostomatinae</taxon>
        <taxon>Ancylostoma</taxon>
    </lineage>
</organism>
<evidence type="ECO:0000256" key="2">
    <source>
        <dbReference type="ARBA" id="ARBA00022900"/>
    </source>
</evidence>
<dbReference type="PANTHER" id="PTHR23259">
    <property type="entry name" value="RIDDLE"/>
    <property type="match status" value="1"/>
</dbReference>
<dbReference type="OrthoDB" id="5871013at2759"/>
<gene>
    <name evidence="5" type="ORF">ANCDUO_23246</name>
</gene>
<proteinExistence type="predicted"/>
<keyword evidence="6" id="KW-1185">Reference proteome</keyword>
<dbReference type="EMBL" id="KN768669">
    <property type="protein sequence ID" value="KIH46699.1"/>
    <property type="molecule type" value="Genomic_DNA"/>
</dbReference>
<protein>
    <submittedName>
        <fullName evidence="5">Trypsin Inhibitor like cysteine rich domain protein</fullName>
    </submittedName>
</protein>
<reference evidence="5 6" key="1">
    <citation type="submission" date="2013-12" db="EMBL/GenBank/DDBJ databases">
        <title>Draft genome of the parsitic nematode Ancylostoma duodenale.</title>
        <authorList>
            <person name="Mitreva M."/>
        </authorList>
    </citation>
    <scope>NUCLEOTIDE SEQUENCE [LARGE SCALE GENOMIC DNA]</scope>
    <source>
        <strain evidence="5 6">Zhejiang</strain>
    </source>
</reference>
<dbReference type="GO" id="GO:0004867">
    <property type="term" value="F:serine-type endopeptidase inhibitor activity"/>
    <property type="evidence" value="ECO:0007669"/>
    <property type="project" value="UniProtKB-KW"/>
</dbReference>
<dbReference type="InterPro" id="IPR002919">
    <property type="entry name" value="TIL_dom"/>
</dbReference>